<keyword evidence="2" id="KW-0560">Oxidoreductase</keyword>
<evidence type="ECO:0000313" key="3">
    <source>
        <dbReference type="Proteomes" id="UP000295151"/>
    </source>
</evidence>
<dbReference type="PANTHER" id="PTHR43279">
    <property type="entry name" value="CATECHOL-2,3-DIOXYGENASE"/>
    <property type="match status" value="1"/>
</dbReference>
<organism evidence="2 3">
    <name type="scientific">Kribbella voronezhensis</name>
    <dbReference type="NCBI Taxonomy" id="2512212"/>
    <lineage>
        <taxon>Bacteria</taxon>
        <taxon>Bacillati</taxon>
        <taxon>Actinomycetota</taxon>
        <taxon>Actinomycetes</taxon>
        <taxon>Propionibacteriales</taxon>
        <taxon>Kribbellaceae</taxon>
        <taxon>Kribbella</taxon>
    </lineage>
</organism>
<dbReference type="Proteomes" id="UP000295151">
    <property type="component" value="Unassembled WGS sequence"/>
</dbReference>
<comment type="caution">
    <text evidence="2">The sequence shown here is derived from an EMBL/GenBank/DDBJ whole genome shotgun (WGS) entry which is preliminary data.</text>
</comment>
<dbReference type="InterPro" id="IPR004360">
    <property type="entry name" value="Glyas_Fos-R_dOase_dom"/>
</dbReference>
<keyword evidence="2" id="KW-0223">Dioxygenase</keyword>
<dbReference type="PANTHER" id="PTHR43279:SF1">
    <property type="entry name" value="CATECHOL-2,3-DIOXYGENASE"/>
    <property type="match status" value="1"/>
</dbReference>
<dbReference type="Pfam" id="PF00903">
    <property type="entry name" value="Glyoxalase"/>
    <property type="match status" value="1"/>
</dbReference>
<dbReference type="CDD" id="cd06587">
    <property type="entry name" value="VOC"/>
    <property type="match status" value="1"/>
</dbReference>
<dbReference type="EMBL" id="SOCE01000001">
    <property type="protein sequence ID" value="TDU88800.1"/>
    <property type="molecule type" value="Genomic_DNA"/>
</dbReference>
<dbReference type="InterPro" id="IPR029068">
    <property type="entry name" value="Glyas_Bleomycin-R_OHBP_Dase"/>
</dbReference>
<sequence length="213" mass="22674">MLPLACITETARTARHPARSAVTGRTGVRLRPQLPWGRKLDQGSPVMAIFRLNHAVLYVRDVAESVAFYRDVLGFDYIEGGDAHPKAAFLRAPGSTNDHDLGLFELGPEAGPSGAGRSTVGMYHLAWEVDTLGDLEDLAAKLSAAGALVGSTNHGTTKSLYAKDPNGLEFEVVWIIPADLLTAEDRDGHGALDLAAELAKYGRDARGGVGISR</sequence>
<gene>
    <name evidence="2" type="ORF">EV138_2349</name>
</gene>
<feature type="domain" description="VOC" evidence="1">
    <location>
        <begin position="51"/>
        <end position="175"/>
    </location>
</feature>
<dbReference type="PROSITE" id="PS51819">
    <property type="entry name" value="VOC"/>
    <property type="match status" value="1"/>
</dbReference>
<dbReference type="GO" id="GO:0051213">
    <property type="term" value="F:dioxygenase activity"/>
    <property type="evidence" value="ECO:0007669"/>
    <property type="project" value="UniProtKB-KW"/>
</dbReference>
<keyword evidence="3" id="KW-1185">Reference proteome</keyword>
<reference evidence="2 3" key="1">
    <citation type="submission" date="2019-03" db="EMBL/GenBank/DDBJ databases">
        <title>Genomic Encyclopedia of Type Strains, Phase III (KMG-III): the genomes of soil and plant-associated and newly described type strains.</title>
        <authorList>
            <person name="Whitman W."/>
        </authorList>
    </citation>
    <scope>NUCLEOTIDE SEQUENCE [LARGE SCALE GENOMIC DNA]</scope>
    <source>
        <strain evidence="2 3">VKM Ac-2575</strain>
    </source>
</reference>
<evidence type="ECO:0000313" key="2">
    <source>
        <dbReference type="EMBL" id="TDU88800.1"/>
    </source>
</evidence>
<dbReference type="SUPFAM" id="SSF54593">
    <property type="entry name" value="Glyoxalase/Bleomycin resistance protein/Dihydroxybiphenyl dioxygenase"/>
    <property type="match status" value="1"/>
</dbReference>
<accession>A0A4R7T9X4</accession>
<evidence type="ECO:0000259" key="1">
    <source>
        <dbReference type="PROSITE" id="PS51819"/>
    </source>
</evidence>
<dbReference type="Gene3D" id="3.10.180.10">
    <property type="entry name" value="2,3-Dihydroxybiphenyl 1,2-Dioxygenase, domain 1"/>
    <property type="match status" value="1"/>
</dbReference>
<proteinExistence type="predicted"/>
<dbReference type="AlphaFoldDB" id="A0A4R7T9X4"/>
<name>A0A4R7T9X4_9ACTN</name>
<dbReference type="InterPro" id="IPR037523">
    <property type="entry name" value="VOC_core"/>
</dbReference>
<protein>
    <submittedName>
        <fullName evidence="2">Glyoxalase/bleomycin resistance protein/dioxygenase superfamily protein</fullName>
    </submittedName>
</protein>